<keyword evidence="4" id="KW-1185">Reference proteome</keyword>
<dbReference type="SUPFAM" id="SSF48452">
    <property type="entry name" value="TPR-like"/>
    <property type="match status" value="1"/>
</dbReference>
<dbReference type="AlphaFoldDB" id="A0AAE0DZ12"/>
<dbReference type="InterPro" id="IPR002885">
    <property type="entry name" value="PPR_rpt"/>
</dbReference>
<gene>
    <name evidence="3" type="ORF">Dsin_026179</name>
</gene>
<evidence type="ECO:0000256" key="1">
    <source>
        <dbReference type="ARBA" id="ARBA00022737"/>
    </source>
</evidence>
<dbReference type="Gene3D" id="1.25.40.10">
    <property type="entry name" value="Tetratricopeptide repeat domain"/>
    <property type="match status" value="5"/>
</dbReference>
<dbReference type="GO" id="GO:0003723">
    <property type="term" value="F:RNA binding"/>
    <property type="evidence" value="ECO:0007669"/>
    <property type="project" value="InterPro"/>
</dbReference>
<sequence>MFKLNFEILNFYHKCRGEHVKLARFVHSVVNFSDSRFDLNRALRDLSKSGRIDEARQLFDEISDRDEFTWNTMIAAYANSGKLIEAKRLFGETPYKSFITWSSLISGYCQCRREVEAFELFWRMRFEGHEPSQYTLGSVLRLCSSMVLLQRGEQIHGYAVKTCFDSNVFVVTGLVDMYAKCKCILVAEYLFKMMPDGKNHVTWTTMVTGYSQNGYGFKAIECFRDMRAEGVESNQYTLPSVLTACSSVSVLSFGEQVHGCVIRGGLEANAYVQSALVSMYVKCRDLNSGRRLLLNMSVDDVVSWNSMIVGCVRQGFEDEALSFFKQMHAREMKIDDFTYPSVLNCFTSNMDMKNAKSVHCLIIKTGFEAYKLVNNALVDMYAKRGSLGCAFTVFNHMQDKDVISWTSLVTGFAHNGSCEEALKYFCDMRIAGICPDQIVVASILSACAELTLLELGRQVHATFLKFGLGSSLSVGNSLVMMYAKCGSIEDANRVFDSMQVRNVITWTALIVGYAKNGRGKDSLQFYDQMLASGTKPDSITFIGLLFACSHAGLVEIARHYIESMNKVYGIQPGPEHYACMIDLLGRSGKLVEAKELLDQMVVEPDATVWKAFLAACRVHGNLELGERAAKNLFQLEPKNAMPYVLLSNMYSAAGKWDAAASIRKLMKSRGISKEPGCSWIELNSQVHTFLSEDRGHPRTADIYSKIDEMMLLIKEAGYVARHKIFTS</sequence>
<reference evidence="3" key="1">
    <citation type="journal article" date="2023" name="Plant J.">
        <title>Genome sequences and population genomics provide insights into the demographic history, inbreeding, and mutation load of two 'living fossil' tree species of Dipteronia.</title>
        <authorList>
            <person name="Feng Y."/>
            <person name="Comes H.P."/>
            <person name="Chen J."/>
            <person name="Zhu S."/>
            <person name="Lu R."/>
            <person name="Zhang X."/>
            <person name="Li P."/>
            <person name="Qiu J."/>
            <person name="Olsen K.M."/>
            <person name="Qiu Y."/>
        </authorList>
    </citation>
    <scope>NUCLEOTIDE SEQUENCE</scope>
    <source>
        <strain evidence="3">NBL</strain>
    </source>
</reference>
<feature type="repeat" description="PPR" evidence="2">
    <location>
        <begin position="639"/>
        <end position="673"/>
    </location>
</feature>
<dbReference type="Pfam" id="PF20431">
    <property type="entry name" value="E_motif"/>
    <property type="match status" value="1"/>
</dbReference>
<dbReference type="Pfam" id="PF13041">
    <property type="entry name" value="PPR_2"/>
    <property type="match status" value="4"/>
</dbReference>
<dbReference type="Pfam" id="PF01535">
    <property type="entry name" value="PPR"/>
    <property type="match status" value="5"/>
</dbReference>
<evidence type="ECO:0000313" key="3">
    <source>
        <dbReference type="EMBL" id="KAK3194869.1"/>
    </source>
</evidence>
<organism evidence="3 4">
    <name type="scientific">Dipteronia sinensis</name>
    <dbReference type="NCBI Taxonomy" id="43782"/>
    <lineage>
        <taxon>Eukaryota</taxon>
        <taxon>Viridiplantae</taxon>
        <taxon>Streptophyta</taxon>
        <taxon>Embryophyta</taxon>
        <taxon>Tracheophyta</taxon>
        <taxon>Spermatophyta</taxon>
        <taxon>Magnoliopsida</taxon>
        <taxon>eudicotyledons</taxon>
        <taxon>Gunneridae</taxon>
        <taxon>Pentapetalae</taxon>
        <taxon>rosids</taxon>
        <taxon>malvids</taxon>
        <taxon>Sapindales</taxon>
        <taxon>Sapindaceae</taxon>
        <taxon>Hippocastanoideae</taxon>
        <taxon>Acereae</taxon>
        <taxon>Dipteronia</taxon>
    </lineage>
</organism>
<feature type="repeat" description="PPR" evidence="2">
    <location>
        <begin position="66"/>
        <end position="96"/>
    </location>
</feature>
<dbReference type="PANTHER" id="PTHR47926:SF517">
    <property type="entry name" value="TETRATRICOPEPTIDE REPEAT-LIKE SUPERFAMILY PROTEIN"/>
    <property type="match status" value="1"/>
</dbReference>
<proteinExistence type="predicted"/>
<dbReference type="PROSITE" id="PS51375">
    <property type="entry name" value="PPR"/>
    <property type="match status" value="7"/>
</dbReference>
<dbReference type="EMBL" id="JANJYJ010000008">
    <property type="protein sequence ID" value="KAK3194869.1"/>
    <property type="molecule type" value="Genomic_DNA"/>
</dbReference>
<protein>
    <recommendedName>
        <fullName evidence="5">Pentatricopeptide repeat-containing protein</fullName>
    </recommendedName>
</protein>
<dbReference type="FunFam" id="1.25.40.10:FF:000353">
    <property type="entry name" value="Pentatricopeptide repeat-containing protein At4g39530"/>
    <property type="match status" value="1"/>
</dbReference>
<dbReference type="InterPro" id="IPR011990">
    <property type="entry name" value="TPR-like_helical_dom_sf"/>
</dbReference>
<feature type="repeat" description="PPR" evidence="2">
    <location>
        <begin position="401"/>
        <end position="435"/>
    </location>
</feature>
<comment type="caution">
    <text evidence="3">The sequence shown here is derived from an EMBL/GenBank/DDBJ whole genome shotgun (WGS) entry which is preliminary data.</text>
</comment>
<keyword evidence="1" id="KW-0677">Repeat</keyword>
<name>A0AAE0DZ12_9ROSI</name>
<evidence type="ECO:0000313" key="4">
    <source>
        <dbReference type="Proteomes" id="UP001281410"/>
    </source>
</evidence>
<dbReference type="FunFam" id="1.25.40.10:FF:001093">
    <property type="entry name" value="Pentatricopeptide repeat-containing protein At2g34400"/>
    <property type="match status" value="1"/>
</dbReference>
<dbReference type="FunFam" id="1.25.40.10:FF:000452">
    <property type="entry name" value="pentatricopeptide repeat-containing protein At2g03880, mitochondrial"/>
    <property type="match status" value="1"/>
</dbReference>
<dbReference type="PANTHER" id="PTHR47926">
    <property type="entry name" value="PENTATRICOPEPTIDE REPEAT-CONTAINING PROTEIN"/>
    <property type="match status" value="1"/>
</dbReference>
<dbReference type="InterPro" id="IPR046848">
    <property type="entry name" value="E_motif"/>
</dbReference>
<evidence type="ECO:0000256" key="2">
    <source>
        <dbReference type="PROSITE-ProRule" id="PRU00708"/>
    </source>
</evidence>
<accession>A0AAE0DZ12</accession>
<dbReference type="GO" id="GO:0009451">
    <property type="term" value="P:RNA modification"/>
    <property type="evidence" value="ECO:0007669"/>
    <property type="project" value="InterPro"/>
</dbReference>
<dbReference type="Proteomes" id="UP001281410">
    <property type="component" value="Unassembled WGS sequence"/>
</dbReference>
<feature type="repeat" description="PPR" evidence="2">
    <location>
        <begin position="199"/>
        <end position="233"/>
    </location>
</feature>
<dbReference type="FunFam" id="1.25.40.10:FF:000073">
    <property type="entry name" value="Pentatricopeptide repeat-containing protein chloroplastic"/>
    <property type="match status" value="1"/>
</dbReference>
<evidence type="ECO:0008006" key="5">
    <source>
        <dbReference type="Google" id="ProtNLM"/>
    </source>
</evidence>
<dbReference type="NCBIfam" id="TIGR00756">
    <property type="entry name" value="PPR"/>
    <property type="match status" value="7"/>
</dbReference>
<feature type="repeat" description="PPR" evidence="2">
    <location>
        <begin position="502"/>
        <end position="536"/>
    </location>
</feature>
<feature type="repeat" description="PPR" evidence="2">
    <location>
        <begin position="97"/>
        <end position="131"/>
    </location>
</feature>
<dbReference type="InterPro" id="IPR046960">
    <property type="entry name" value="PPR_At4g14850-like_plant"/>
</dbReference>
<feature type="repeat" description="PPR" evidence="2">
    <location>
        <begin position="300"/>
        <end position="334"/>
    </location>
</feature>